<dbReference type="GO" id="GO:0006357">
    <property type="term" value="P:regulation of transcription by RNA polymerase II"/>
    <property type="evidence" value="ECO:0007669"/>
    <property type="project" value="TreeGrafter"/>
</dbReference>
<gene>
    <name evidence="8" type="ORF">HGM15179_022123</name>
</gene>
<feature type="compositionally biased region" description="Basic and acidic residues" evidence="6">
    <location>
        <begin position="165"/>
        <end position="177"/>
    </location>
</feature>
<keyword evidence="9" id="KW-1185">Reference proteome</keyword>
<organism evidence="8 9">
    <name type="scientific">Zosterops borbonicus</name>
    <dbReference type="NCBI Taxonomy" id="364589"/>
    <lineage>
        <taxon>Eukaryota</taxon>
        <taxon>Metazoa</taxon>
        <taxon>Chordata</taxon>
        <taxon>Craniata</taxon>
        <taxon>Vertebrata</taxon>
        <taxon>Euteleostomi</taxon>
        <taxon>Archelosauria</taxon>
        <taxon>Archosauria</taxon>
        <taxon>Dinosauria</taxon>
        <taxon>Saurischia</taxon>
        <taxon>Theropoda</taxon>
        <taxon>Coelurosauria</taxon>
        <taxon>Aves</taxon>
        <taxon>Neognathae</taxon>
        <taxon>Neoaves</taxon>
        <taxon>Telluraves</taxon>
        <taxon>Australaves</taxon>
        <taxon>Passeriformes</taxon>
        <taxon>Sylvioidea</taxon>
        <taxon>Zosteropidae</taxon>
        <taxon>Zosterops</taxon>
    </lineage>
</organism>
<evidence type="ECO:0000313" key="9">
    <source>
        <dbReference type="Proteomes" id="UP000796761"/>
    </source>
</evidence>
<protein>
    <recommendedName>
        <fullName evidence="7">Hox9 N-terminal activation domain-containing protein</fullName>
    </recommendedName>
</protein>
<dbReference type="GO" id="GO:0048704">
    <property type="term" value="P:embryonic skeletal system morphogenesis"/>
    <property type="evidence" value="ECO:0007669"/>
    <property type="project" value="TreeGrafter"/>
</dbReference>
<dbReference type="AlphaFoldDB" id="A0A8K1D6C4"/>
<evidence type="ECO:0000259" key="7">
    <source>
        <dbReference type="Pfam" id="PF04617"/>
    </source>
</evidence>
<keyword evidence="4" id="KW-0805">Transcription regulation</keyword>
<dbReference type="PANTHER" id="PTHR45970:SF1">
    <property type="entry name" value="HOMEOBOX PROTEIN HOX-C9"/>
    <property type="match status" value="1"/>
</dbReference>
<evidence type="ECO:0000256" key="1">
    <source>
        <dbReference type="ARBA" id="ARBA00003263"/>
    </source>
</evidence>
<dbReference type="GO" id="GO:0000978">
    <property type="term" value="F:RNA polymerase II cis-regulatory region sequence-specific DNA binding"/>
    <property type="evidence" value="ECO:0007669"/>
    <property type="project" value="TreeGrafter"/>
</dbReference>
<keyword evidence="3" id="KW-0217">Developmental protein</keyword>
<accession>A0A8K1D6C4</accession>
<dbReference type="GO" id="GO:0005634">
    <property type="term" value="C:nucleus"/>
    <property type="evidence" value="ECO:0007669"/>
    <property type="project" value="UniProtKB-SubCell"/>
</dbReference>
<feature type="region of interest" description="Disordered" evidence="6">
    <location>
        <begin position="126"/>
        <end position="177"/>
    </location>
</feature>
<evidence type="ECO:0000256" key="6">
    <source>
        <dbReference type="SAM" id="MobiDB-lite"/>
    </source>
</evidence>
<feature type="compositionally biased region" description="Gly residues" evidence="6">
    <location>
        <begin position="131"/>
        <end position="141"/>
    </location>
</feature>
<comment type="function">
    <text evidence="1">Sequence-specific transcription factor which is part of a developmental regulatory system that provides cells with specific positional identities on the anterior-posterior axis.</text>
</comment>
<evidence type="ECO:0000313" key="8">
    <source>
        <dbReference type="EMBL" id="TRZ04984.1"/>
    </source>
</evidence>
<dbReference type="InterPro" id="IPR006711">
    <property type="entry name" value="Hox9_activation_N"/>
</dbReference>
<dbReference type="PANTHER" id="PTHR45970">
    <property type="entry name" value="AGAP004664-PA"/>
    <property type="match status" value="1"/>
</dbReference>
<evidence type="ECO:0000256" key="2">
    <source>
        <dbReference type="ARBA" id="ARBA00004123"/>
    </source>
</evidence>
<dbReference type="GO" id="GO:0009954">
    <property type="term" value="P:proximal/distal pattern formation"/>
    <property type="evidence" value="ECO:0007669"/>
    <property type="project" value="TreeGrafter"/>
</dbReference>
<dbReference type="OrthoDB" id="6159439at2759"/>
<evidence type="ECO:0000256" key="4">
    <source>
        <dbReference type="ARBA" id="ARBA00023015"/>
    </source>
</evidence>
<reference evidence="8" key="1">
    <citation type="submission" date="2019-04" db="EMBL/GenBank/DDBJ databases">
        <title>Genome assembly of Zosterops borbonicus 15179.</title>
        <authorList>
            <person name="Leroy T."/>
            <person name="Anselmetti Y."/>
            <person name="Tilak M.-K."/>
            <person name="Nabholz B."/>
        </authorList>
    </citation>
    <scope>NUCLEOTIDE SEQUENCE</scope>
    <source>
        <strain evidence="8">HGM_15179</strain>
        <tissue evidence="8">Muscle</tissue>
    </source>
</reference>
<evidence type="ECO:0000256" key="5">
    <source>
        <dbReference type="ARBA" id="ARBA00023163"/>
    </source>
</evidence>
<dbReference type="GO" id="GO:0006351">
    <property type="term" value="P:DNA-templated transcription"/>
    <property type="evidence" value="ECO:0007669"/>
    <property type="project" value="InterPro"/>
</dbReference>
<dbReference type="GO" id="GO:0009952">
    <property type="term" value="P:anterior/posterior pattern specification"/>
    <property type="evidence" value="ECO:0007669"/>
    <property type="project" value="TreeGrafter"/>
</dbReference>
<dbReference type="Proteomes" id="UP000796761">
    <property type="component" value="Unassembled WGS sequence"/>
</dbReference>
<feature type="non-terminal residue" evidence="8">
    <location>
        <position position="177"/>
    </location>
</feature>
<dbReference type="GO" id="GO:0003700">
    <property type="term" value="F:DNA-binding transcription factor activity"/>
    <property type="evidence" value="ECO:0007669"/>
    <property type="project" value="TreeGrafter"/>
</dbReference>
<dbReference type="Pfam" id="PF04617">
    <property type="entry name" value="Hox9_act"/>
    <property type="match status" value="1"/>
</dbReference>
<comment type="caution">
    <text evidence="8">The sequence shown here is derived from an EMBL/GenBank/DDBJ whole genome shotgun (WGS) entry which is preliminary data.</text>
</comment>
<dbReference type="EMBL" id="SWJQ01007679">
    <property type="protein sequence ID" value="TRZ04984.1"/>
    <property type="molecule type" value="Genomic_DNA"/>
</dbReference>
<sequence length="177" mass="18205">MSASGPIATNYYVESLLGPEQEELRFPGAPRAPALLPDCSDFPSCSFAPKGAVFGPGWPGGGPAVGYPHPHPHHPHAHPAYGPQPAEPPRYVRTWLEPLPGAAVPFPAFGARHFGLKADAFGARGRAEPPGGAGGTGGGVGAAAERGYPEVLYPTPGPLDADPAAGKHKEDKLDLDP</sequence>
<dbReference type="InterPro" id="IPR017112">
    <property type="entry name" value="HXA9/HXB9/HXC9"/>
</dbReference>
<name>A0A8K1D6C4_9PASS</name>
<proteinExistence type="predicted"/>
<evidence type="ECO:0000256" key="3">
    <source>
        <dbReference type="ARBA" id="ARBA00022473"/>
    </source>
</evidence>
<keyword evidence="5" id="KW-0804">Transcription</keyword>
<feature type="domain" description="Hox9 N-terminal activation" evidence="7">
    <location>
        <begin position="1"/>
        <end position="129"/>
    </location>
</feature>
<comment type="subcellular location">
    <subcellularLocation>
        <location evidence="2">Nucleus</location>
    </subcellularLocation>
</comment>